<reference evidence="3" key="1">
    <citation type="submission" date="2022-07" db="EMBL/GenBank/DDBJ databases">
        <title>Chromosome-level genome of Muraenolepis orangiensis.</title>
        <authorList>
            <person name="Kim J."/>
        </authorList>
    </citation>
    <scope>NUCLEOTIDE SEQUENCE</scope>
    <source>
        <strain evidence="3">KU_S4_2022</strain>
        <tissue evidence="3">Muscle</tissue>
    </source>
</reference>
<proteinExistence type="predicted"/>
<dbReference type="InterPro" id="IPR052262">
    <property type="entry name" value="E2F-SERTA_domain_protein"/>
</dbReference>
<dbReference type="PROSITE" id="PS51053">
    <property type="entry name" value="SERTA"/>
    <property type="match status" value="1"/>
</dbReference>
<feature type="compositionally biased region" description="Pro residues" evidence="1">
    <location>
        <begin position="258"/>
        <end position="270"/>
    </location>
</feature>
<evidence type="ECO:0000259" key="2">
    <source>
        <dbReference type="PROSITE" id="PS51053"/>
    </source>
</evidence>
<name>A0A9Q0EVE4_9TELE</name>
<feature type="domain" description="SERTA" evidence="2">
    <location>
        <begin position="37"/>
        <end position="86"/>
    </location>
</feature>
<dbReference type="GO" id="GO:0005634">
    <property type="term" value="C:nucleus"/>
    <property type="evidence" value="ECO:0007669"/>
    <property type="project" value="TreeGrafter"/>
</dbReference>
<organism evidence="3 4">
    <name type="scientific">Muraenolepis orangiensis</name>
    <name type="common">Patagonian moray cod</name>
    <dbReference type="NCBI Taxonomy" id="630683"/>
    <lineage>
        <taxon>Eukaryota</taxon>
        <taxon>Metazoa</taxon>
        <taxon>Chordata</taxon>
        <taxon>Craniata</taxon>
        <taxon>Vertebrata</taxon>
        <taxon>Euteleostomi</taxon>
        <taxon>Actinopterygii</taxon>
        <taxon>Neopterygii</taxon>
        <taxon>Teleostei</taxon>
        <taxon>Neoteleostei</taxon>
        <taxon>Acanthomorphata</taxon>
        <taxon>Zeiogadaria</taxon>
        <taxon>Gadariae</taxon>
        <taxon>Gadiformes</taxon>
        <taxon>Muraenolepidoidei</taxon>
        <taxon>Muraenolepididae</taxon>
        <taxon>Muraenolepis</taxon>
    </lineage>
</organism>
<sequence length="357" mass="38235">MWGYGVKRKLDRDATDEEEEGGQGAAAGVHSSPGARYALHRQTVLNISLVKLYRPLPLCRGDPGLRRRILVSNVVRRIHDDLQREGGVRALFFDRCYLGQAPPTPPPSSFGLSGGETCLTPASLLEEDPPLLFFTLPSSPSSSPHPLLPHITHHHPPRLAVSSSHPTPSPVPKDSFSSALEEIEELDSSSSLTAAPAPSPPPLAPSPTPSPATDQMAREREGHGDMDVESESGERQVEEIQEKEVEEEDSRLMDNRPTSPPRSPTLPQPPVVPSGAFLTDFTLDDVLFTDIDTSMYDFGSAGTGPAGSSGPAKTVADDLVVRAIQGYGGGNGSGHQSQPFRLDLAELDHIMEVLVGS</sequence>
<feature type="region of interest" description="Disordered" evidence="1">
    <location>
        <begin position="1"/>
        <end position="31"/>
    </location>
</feature>
<dbReference type="EMBL" id="JANIIK010000034">
    <property type="protein sequence ID" value="KAJ3614302.1"/>
    <property type="molecule type" value="Genomic_DNA"/>
</dbReference>
<feature type="region of interest" description="Disordered" evidence="1">
    <location>
        <begin position="135"/>
        <end position="270"/>
    </location>
</feature>
<comment type="caution">
    <text evidence="3">The sequence shown here is derived from an EMBL/GenBank/DDBJ whole genome shotgun (WGS) entry which is preliminary data.</text>
</comment>
<dbReference type="PANTHER" id="PTHR16277:SF10">
    <property type="entry name" value="SERTA DOMAIN-CONTAINING PROTEIN 2"/>
    <property type="match status" value="1"/>
</dbReference>
<feature type="compositionally biased region" description="Pro residues" evidence="1">
    <location>
        <begin position="197"/>
        <end position="210"/>
    </location>
</feature>
<evidence type="ECO:0000256" key="1">
    <source>
        <dbReference type="SAM" id="MobiDB-lite"/>
    </source>
</evidence>
<dbReference type="AlphaFoldDB" id="A0A9Q0EVE4"/>
<protein>
    <recommendedName>
        <fullName evidence="2">SERTA domain-containing protein</fullName>
    </recommendedName>
</protein>
<feature type="compositionally biased region" description="Low complexity" evidence="1">
    <location>
        <begin position="135"/>
        <end position="150"/>
    </location>
</feature>
<evidence type="ECO:0000313" key="4">
    <source>
        <dbReference type="Proteomes" id="UP001148018"/>
    </source>
</evidence>
<gene>
    <name evidence="3" type="ORF">NHX12_017876</name>
</gene>
<evidence type="ECO:0000313" key="3">
    <source>
        <dbReference type="EMBL" id="KAJ3614302.1"/>
    </source>
</evidence>
<dbReference type="OrthoDB" id="8910518at2759"/>
<dbReference type="InterPro" id="IPR009263">
    <property type="entry name" value="SERTA_dom"/>
</dbReference>
<dbReference type="Pfam" id="PF06031">
    <property type="entry name" value="SERTA"/>
    <property type="match status" value="1"/>
</dbReference>
<dbReference type="Proteomes" id="UP001148018">
    <property type="component" value="Unassembled WGS sequence"/>
</dbReference>
<keyword evidence="4" id="KW-1185">Reference proteome</keyword>
<dbReference type="PANTHER" id="PTHR16277">
    <property type="entry name" value="CELL DIVISION CYCLE ASSOCIATED PROTEIN 4/SERTA DOMAIN-CONTAINING PROTEIN 2"/>
    <property type="match status" value="1"/>
</dbReference>
<feature type="compositionally biased region" description="Basic and acidic residues" evidence="1">
    <location>
        <begin position="216"/>
        <end position="243"/>
    </location>
</feature>
<accession>A0A9Q0EVE4</accession>